<evidence type="ECO:0000313" key="10">
    <source>
        <dbReference type="Ensembl" id="ENSSPUP00000019625.1"/>
    </source>
</evidence>
<evidence type="ECO:0000259" key="8">
    <source>
        <dbReference type="PROSITE" id="PS50119"/>
    </source>
</evidence>
<keyword evidence="11" id="KW-1185">Reference proteome</keyword>
<evidence type="ECO:0000313" key="11">
    <source>
        <dbReference type="Proteomes" id="UP000694392"/>
    </source>
</evidence>
<sequence>MAEGLLGSLEDDLSCSICLDYFTDPVVLSCEHNFCRGCITYLWTGQAEGFPCPQCRKRSLQANLRPNVQLARVAQRAKELALQQGGRGAQHAAGVCRSHGEALKLFCQEDQALICVGCNGSQEHRQHTVLPLQEAAQKCKEQLLQYLATLKGKRDDREALAINQRRKMQSLLKRVEAEEQRAAGMFRRLRKMVQERERDILEGLAKVTRDVARLQQGAPQATEEGLIAEVERRCQQTEAELLKGAGSFLSRCKKVAIPKWAPAPTAELEARIAHFSRKSRALWEDAAEIRELLILDPSSAHPGLVVSADQRSARRRGRAPARCRDPRRFFPSFCVVGSEGFTAGRHRWEVEVQGVDGWALGVAGESVERRRPMELCPERGVWAVELGRHRLFSPSPSKVSSKDLPSGRSSRIRVSLDYEGGRVTFSDTRDSTSLFTFRAVFTEKLYPFFWLWSPEACITLCP</sequence>
<evidence type="ECO:0000259" key="7">
    <source>
        <dbReference type="PROSITE" id="PS50089"/>
    </source>
</evidence>
<dbReference type="InterPro" id="IPR050143">
    <property type="entry name" value="TRIM/RBCC"/>
</dbReference>
<dbReference type="Gene3D" id="2.60.120.920">
    <property type="match status" value="1"/>
</dbReference>
<dbReference type="PRINTS" id="PR01407">
    <property type="entry name" value="BUTYPHLNCDUF"/>
</dbReference>
<dbReference type="Pfam" id="PF00643">
    <property type="entry name" value="zf-B_box"/>
    <property type="match status" value="1"/>
</dbReference>
<dbReference type="Pfam" id="PF15227">
    <property type="entry name" value="zf-C3HC4_4"/>
    <property type="match status" value="1"/>
</dbReference>
<dbReference type="Pfam" id="PF13765">
    <property type="entry name" value="PRY"/>
    <property type="match status" value="1"/>
</dbReference>
<dbReference type="InterPro" id="IPR013320">
    <property type="entry name" value="ConA-like_dom_sf"/>
</dbReference>
<evidence type="ECO:0000256" key="2">
    <source>
        <dbReference type="ARBA" id="ARBA00022723"/>
    </source>
</evidence>
<dbReference type="PROSITE" id="PS00518">
    <property type="entry name" value="ZF_RING_1"/>
    <property type="match status" value="1"/>
</dbReference>
<dbReference type="InterPro" id="IPR000315">
    <property type="entry name" value="Znf_B-box"/>
</dbReference>
<dbReference type="Ensembl" id="ENSSPUT00000020905.1">
    <property type="protein sequence ID" value="ENSSPUP00000019625.1"/>
    <property type="gene ID" value="ENSSPUG00000015121.1"/>
</dbReference>
<feature type="domain" description="RING-type" evidence="7">
    <location>
        <begin position="15"/>
        <end position="56"/>
    </location>
</feature>
<dbReference type="PROSITE" id="PS50188">
    <property type="entry name" value="B302_SPRY"/>
    <property type="match status" value="1"/>
</dbReference>
<dbReference type="PANTHER" id="PTHR24103">
    <property type="entry name" value="E3 UBIQUITIN-PROTEIN LIGASE TRIM"/>
    <property type="match status" value="1"/>
</dbReference>
<dbReference type="InterPro" id="IPR003877">
    <property type="entry name" value="SPRY_dom"/>
</dbReference>
<keyword evidence="2" id="KW-0479">Metal-binding</keyword>
<evidence type="ECO:0000256" key="5">
    <source>
        <dbReference type="ARBA" id="ARBA00034460"/>
    </source>
</evidence>
<dbReference type="Gene3D" id="3.30.160.60">
    <property type="entry name" value="Classic Zinc Finger"/>
    <property type="match status" value="1"/>
</dbReference>
<dbReference type="SUPFAM" id="SSF49899">
    <property type="entry name" value="Concanavalin A-like lectins/glucanases"/>
    <property type="match status" value="1"/>
</dbReference>
<keyword evidence="4" id="KW-0862">Zinc</keyword>
<reference evidence="10" key="1">
    <citation type="submission" date="2025-08" db="UniProtKB">
        <authorList>
            <consortium name="Ensembl"/>
        </authorList>
    </citation>
    <scope>IDENTIFICATION</scope>
</reference>
<dbReference type="AlphaFoldDB" id="A0A8D0HF42"/>
<proteinExistence type="inferred from homology"/>
<name>A0A8D0HF42_SPHPU</name>
<keyword evidence="3 6" id="KW-0863">Zinc-finger</keyword>
<evidence type="ECO:0000256" key="6">
    <source>
        <dbReference type="PROSITE-ProRule" id="PRU00024"/>
    </source>
</evidence>
<comment type="similarity">
    <text evidence="1">Belongs to the ohanin/vespryn family.</text>
</comment>
<dbReference type="InterPro" id="IPR013083">
    <property type="entry name" value="Znf_RING/FYVE/PHD"/>
</dbReference>
<dbReference type="InterPro" id="IPR043136">
    <property type="entry name" value="B30.2/SPRY_sf"/>
</dbReference>
<dbReference type="SUPFAM" id="SSF57845">
    <property type="entry name" value="B-box zinc-binding domain"/>
    <property type="match status" value="1"/>
</dbReference>
<reference evidence="10" key="2">
    <citation type="submission" date="2025-09" db="UniProtKB">
        <authorList>
            <consortium name="Ensembl"/>
        </authorList>
    </citation>
    <scope>IDENTIFICATION</scope>
</reference>
<feature type="domain" description="B30.2/SPRY" evidence="9">
    <location>
        <begin position="273"/>
        <end position="462"/>
    </location>
</feature>
<dbReference type="SMART" id="SM00184">
    <property type="entry name" value="RING"/>
    <property type="match status" value="1"/>
</dbReference>
<evidence type="ECO:0000259" key="9">
    <source>
        <dbReference type="PROSITE" id="PS50188"/>
    </source>
</evidence>
<dbReference type="InterPro" id="IPR001841">
    <property type="entry name" value="Znf_RING"/>
</dbReference>
<dbReference type="SMART" id="SM00449">
    <property type="entry name" value="SPRY"/>
    <property type="match status" value="1"/>
</dbReference>
<dbReference type="Proteomes" id="UP000694392">
    <property type="component" value="Unplaced"/>
</dbReference>
<dbReference type="InterPro" id="IPR003879">
    <property type="entry name" value="Butyrophylin_SPRY"/>
</dbReference>
<dbReference type="Gene3D" id="3.30.40.10">
    <property type="entry name" value="Zinc/RING finger domain, C3HC4 (zinc finger)"/>
    <property type="match status" value="1"/>
</dbReference>
<dbReference type="Pfam" id="PF00622">
    <property type="entry name" value="SPRY"/>
    <property type="match status" value="1"/>
</dbReference>
<accession>A0A8D0HF42</accession>
<dbReference type="InterPro" id="IPR006574">
    <property type="entry name" value="PRY"/>
</dbReference>
<dbReference type="SMART" id="SM00589">
    <property type="entry name" value="PRY"/>
    <property type="match status" value="1"/>
</dbReference>
<evidence type="ECO:0000256" key="4">
    <source>
        <dbReference type="ARBA" id="ARBA00022833"/>
    </source>
</evidence>
<comment type="function">
    <text evidence="5">Neurotoxin that produces dose-dependent hypolocomotion and hyperalgesia in mice. May directly act on the central nervous system, as it is 6500-fold more potent when administered intracerebroventricularly than intraperitoneal.</text>
</comment>
<evidence type="ECO:0000256" key="1">
    <source>
        <dbReference type="ARBA" id="ARBA00009651"/>
    </source>
</evidence>
<organism evidence="10 11">
    <name type="scientific">Sphenodon punctatus</name>
    <name type="common">Tuatara</name>
    <name type="synonym">Hatteria punctata</name>
    <dbReference type="NCBI Taxonomy" id="8508"/>
    <lineage>
        <taxon>Eukaryota</taxon>
        <taxon>Metazoa</taxon>
        <taxon>Chordata</taxon>
        <taxon>Craniata</taxon>
        <taxon>Vertebrata</taxon>
        <taxon>Euteleostomi</taxon>
        <taxon>Lepidosauria</taxon>
        <taxon>Sphenodontia</taxon>
        <taxon>Sphenodontidae</taxon>
        <taxon>Sphenodon</taxon>
    </lineage>
</organism>
<dbReference type="InterPro" id="IPR001870">
    <property type="entry name" value="B30.2/SPRY"/>
</dbReference>
<dbReference type="SMART" id="SM00336">
    <property type="entry name" value="BBOX"/>
    <property type="match status" value="1"/>
</dbReference>
<dbReference type="CDD" id="cd19762">
    <property type="entry name" value="Bbox2_TRIM7-like"/>
    <property type="match status" value="1"/>
</dbReference>
<dbReference type="OMA" id="HHWLVDV"/>
<dbReference type="InterPro" id="IPR017907">
    <property type="entry name" value="Znf_RING_CS"/>
</dbReference>
<dbReference type="PROSITE" id="PS50119">
    <property type="entry name" value="ZF_BBOX"/>
    <property type="match status" value="1"/>
</dbReference>
<dbReference type="GO" id="GO:0008270">
    <property type="term" value="F:zinc ion binding"/>
    <property type="evidence" value="ECO:0007669"/>
    <property type="project" value="UniProtKB-KW"/>
</dbReference>
<dbReference type="GeneTree" id="ENSGT01030000234669"/>
<dbReference type="SUPFAM" id="SSF57850">
    <property type="entry name" value="RING/U-box"/>
    <property type="match status" value="1"/>
</dbReference>
<evidence type="ECO:0000256" key="3">
    <source>
        <dbReference type="ARBA" id="ARBA00022771"/>
    </source>
</evidence>
<feature type="domain" description="B box-type" evidence="8">
    <location>
        <begin position="91"/>
        <end position="132"/>
    </location>
</feature>
<dbReference type="PROSITE" id="PS50089">
    <property type="entry name" value="ZF_RING_2"/>
    <property type="match status" value="1"/>
</dbReference>
<protein>
    <submittedName>
        <fullName evidence="10">Uncharacterized protein</fullName>
    </submittedName>
</protein>